<gene>
    <name evidence="6" type="ORF">BS50DRAFT_575247</name>
</gene>
<dbReference type="Pfam" id="PF04828">
    <property type="entry name" value="GFA"/>
    <property type="match status" value="1"/>
</dbReference>
<dbReference type="OrthoDB" id="9985472at2759"/>
<protein>
    <recommendedName>
        <fullName evidence="5">CENP-V/GFA domain-containing protein</fullName>
    </recommendedName>
</protein>
<dbReference type="PROSITE" id="PS51891">
    <property type="entry name" value="CENP_V_GFA"/>
    <property type="match status" value="1"/>
</dbReference>
<dbReference type="EMBL" id="KZ678137">
    <property type="protein sequence ID" value="PSN65182.1"/>
    <property type="molecule type" value="Genomic_DNA"/>
</dbReference>
<evidence type="ECO:0000256" key="3">
    <source>
        <dbReference type="ARBA" id="ARBA00022833"/>
    </source>
</evidence>
<organism evidence="6 7">
    <name type="scientific">Corynespora cassiicola Philippines</name>
    <dbReference type="NCBI Taxonomy" id="1448308"/>
    <lineage>
        <taxon>Eukaryota</taxon>
        <taxon>Fungi</taxon>
        <taxon>Dikarya</taxon>
        <taxon>Ascomycota</taxon>
        <taxon>Pezizomycotina</taxon>
        <taxon>Dothideomycetes</taxon>
        <taxon>Pleosporomycetidae</taxon>
        <taxon>Pleosporales</taxon>
        <taxon>Corynesporascaceae</taxon>
        <taxon>Corynespora</taxon>
    </lineage>
</organism>
<dbReference type="SUPFAM" id="SSF51316">
    <property type="entry name" value="Mss4-like"/>
    <property type="match status" value="1"/>
</dbReference>
<keyword evidence="7" id="KW-1185">Reference proteome</keyword>
<keyword evidence="3" id="KW-0862">Zinc</keyword>
<dbReference type="Proteomes" id="UP000240883">
    <property type="component" value="Unassembled WGS sequence"/>
</dbReference>
<dbReference type="InterPro" id="IPR006913">
    <property type="entry name" value="CENP-V/GFA"/>
</dbReference>
<evidence type="ECO:0000313" key="6">
    <source>
        <dbReference type="EMBL" id="PSN65182.1"/>
    </source>
</evidence>
<name>A0A2T2NIC1_CORCC</name>
<proteinExistence type="inferred from homology"/>
<dbReference type="InterPro" id="IPR011057">
    <property type="entry name" value="Mss4-like_sf"/>
</dbReference>
<dbReference type="PANTHER" id="PTHR33337">
    <property type="entry name" value="GFA DOMAIN-CONTAINING PROTEIN"/>
    <property type="match status" value="1"/>
</dbReference>
<dbReference type="AlphaFoldDB" id="A0A2T2NIC1"/>
<dbReference type="GO" id="GO:0016846">
    <property type="term" value="F:carbon-sulfur lyase activity"/>
    <property type="evidence" value="ECO:0007669"/>
    <property type="project" value="InterPro"/>
</dbReference>
<sequence>MAQPKNPFTGDPKSHPISEFEQGMRGTCLCKSISITIKDPELFTKRRGHLCHCSNCRKISGSYVAANFAIEKEKVEFHDEKGTWKEYEDWETGSGKVVLRCFCSNCGSPITSKADFVPNMVFLKMGLFPRIPTPEAESFAAHKNDWEGSIEGAVQYETVRGGKKLGE</sequence>
<dbReference type="PANTHER" id="PTHR33337:SF43">
    <property type="entry name" value="CENP-V_GFA DOMAIN-CONTAINING PROTEIN"/>
    <property type="match status" value="1"/>
</dbReference>
<evidence type="ECO:0000259" key="5">
    <source>
        <dbReference type="PROSITE" id="PS51891"/>
    </source>
</evidence>
<feature type="domain" description="CENP-V/GFA" evidence="5">
    <location>
        <begin position="24"/>
        <end position="147"/>
    </location>
</feature>
<keyword evidence="4" id="KW-0456">Lyase</keyword>
<dbReference type="STRING" id="1448308.A0A2T2NIC1"/>
<reference evidence="6 7" key="1">
    <citation type="journal article" date="2018" name="Front. Microbiol.">
        <title>Genome-Wide Analysis of Corynespora cassiicola Leaf Fall Disease Putative Effectors.</title>
        <authorList>
            <person name="Lopez D."/>
            <person name="Ribeiro S."/>
            <person name="Label P."/>
            <person name="Fumanal B."/>
            <person name="Venisse J.S."/>
            <person name="Kohler A."/>
            <person name="de Oliveira R.R."/>
            <person name="Labutti K."/>
            <person name="Lipzen A."/>
            <person name="Lail K."/>
            <person name="Bauer D."/>
            <person name="Ohm R.A."/>
            <person name="Barry K.W."/>
            <person name="Spatafora J."/>
            <person name="Grigoriev I.V."/>
            <person name="Martin F.M."/>
            <person name="Pujade-Renaud V."/>
        </authorList>
    </citation>
    <scope>NUCLEOTIDE SEQUENCE [LARGE SCALE GENOMIC DNA]</scope>
    <source>
        <strain evidence="6 7">Philippines</strain>
    </source>
</reference>
<evidence type="ECO:0000256" key="4">
    <source>
        <dbReference type="ARBA" id="ARBA00023239"/>
    </source>
</evidence>
<dbReference type="Gene3D" id="3.90.1590.10">
    <property type="entry name" value="glutathione-dependent formaldehyde- activating enzyme (gfa)"/>
    <property type="match status" value="1"/>
</dbReference>
<evidence type="ECO:0000313" key="7">
    <source>
        <dbReference type="Proteomes" id="UP000240883"/>
    </source>
</evidence>
<evidence type="ECO:0000256" key="2">
    <source>
        <dbReference type="ARBA" id="ARBA00022723"/>
    </source>
</evidence>
<accession>A0A2T2NIC1</accession>
<keyword evidence="2" id="KW-0479">Metal-binding</keyword>
<evidence type="ECO:0000256" key="1">
    <source>
        <dbReference type="ARBA" id="ARBA00005495"/>
    </source>
</evidence>
<comment type="similarity">
    <text evidence="1">Belongs to the Gfa family.</text>
</comment>
<dbReference type="GO" id="GO:0046872">
    <property type="term" value="F:metal ion binding"/>
    <property type="evidence" value="ECO:0007669"/>
    <property type="project" value="UniProtKB-KW"/>
</dbReference>